<accession>A0A7M5V0Q4</accession>
<name>A0A7M5V0Q4_9CNID</name>
<evidence type="ECO:0000313" key="3">
    <source>
        <dbReference type="Proteomes" id="UP000594262"/>
    </source>
</evidence>
<reference evidence="2" key="1">
    <citation type="submission" date="2021-01" db="UniProtKB">
        <authorList>
            <consortium name="EnsemblMetazoa"/>
        </authorList>
    </citation>
    <scope>IDENTIFICATION</scope>
</reference>
<protein>
    <submittedName>
        <fullName evidence="2">Uncharacterized protein</fullName>
    </submittedName>
</protein>
<dbReference type="EnsemblMetazoa" id="CLYHEMT001537.1">
    <property type="protein sequence ID" value="CLYHEMP001537.1"/>
    <property type="gene ID" value="CLYHEMG001537"/>
</dbReference>
<organism evidence="2 3">
    <name type="scientific">Clytia hemisphaerica</name>
    <dbReference type="NCBI Taxonomy" id="252671"/>
    <lineage>
        <taxon>Eukaryota</taxon>
        <taxon>Metazoa</taxon>
        <taxon>Cnidaria</taxon>
        <taxon>Hydrozoa</taxon>
        <taxon>Hydroidolina</taxon>
        <taxon>Leptothecata</taxon>
        <taxon>Obeliida</taxon>
        <taxon>Clytiidae</taxon>
        <taxon>Clytia</taxon>
    </lineage>
</organism>
<feature type="region of interest" description="Disordered" evidence="1">
    <location>
        <begin position="100"/>
        <end position="133"/>
    </location>
</feature>
<keyword evidence="3" id="KW-1185">Reference proteome</keyword>
<sequence>MRLVHEWSNERAKNVVNRFGLLKPYEQKKPVTEKKKDYHGKQQCSIDGCLFAGFQLGRHLKSSAHQMNANDDNYKDALKAARPFVPLTGKNLKEIGEISAREQQREAERQLIEGSRPAKENCSKEIEDNMDLF</sequence>
<feature type="compositionally biased region" description="Basic and acidic residues" evidence="1">
    <location>
        <begin position="100"/>
        <end position="127"/>
    </location>
</feature>
<evidence type="ECO:0000256" key="1">
    <source>
        <dbReference type="SAM" id="MobiDB-lite"/>
    </source>
</evidence>
<proteinExistence type="predicted"/>
<dbReference type="Proteomes" id="UP000594262">
    <property type="component" value="Unplaced"/>
</dbReference>
<dbReference type="AlphaFoldDB" id="A0A7M5V0Q4"/>
<evidence type="ECO:0000313" key="2">
    <source>
        <dbReference type="EnsemblMetazoa" id="CLYHEMP001537.1"/>
    </source>
</evidence>